<gene>
    <name evidence="3" type="ORF">METZ01_LOCUS367897</name>
</gene>
<sequence>MVPSKTSSRRAFTLIEMLVVIAIIGILASLLLPALAKAKQKALRIKCMNNLNQIGKAMFMFGQDNDDWFPWNNWCPPFSVKAEHFAQNYTEDPGTIFACRGLKRELVTPKILLSPCDPTRAAAHEIVADQWKTYSTRKGRPIPNEAISYVIIKGGDLLRPTTVLATTRNLSTDDLAT</sequence>
<dbReference type="PRINTS" id="PR00813">
    <property type="entry name" value="BCTERIALGSPG"/>
</dbReference>
<proteinExistence type="predicted"/>
<dbReference type="SUPFAM" id="SSF54523">
    <property type="entry name" value="Pili subunits"/>
    <property type="match status" value="1"/>
</dbReference>
<evidence type="ECO:0008006" key="4">
    <source>
        <dbReference type="Google" id="ProtNLM"/>
    </source>
</evidence>
<dbReference type="InterPro" id="IPR000983">
    <property type="entry name" value="Bac_GSPG_pilin"/>
</dbReference>
<keyword evidence="1" id="KW-0488">Methylation</keyword>
<evidence type="ECO:0000256" key="1">
    <source>
        <dbReference type="ARBA" id="ARBA00022481"/>
    </source>
</evidence>
<dbReference type="InterPro" id="IPR012902">
    <property type="entry name" value="N_methyl_site"/>
</dbReference>
<dbReference type="PANTHER" id="PTHR30093">
    <property type="entry name" value="GENERAL SECRETION PATHWAY PROTEIN G"/>
    <property type="match status" value="1"/>
</dbReference>
<dbReference type="EMBL" id="UINC01132618">
    <property type="protein sequence ID" value="SVD15043.1"/>
    <property type="molecule type" value="Genomic_DNA"/>
</dbReference>
<name>A0A382SZ96_9ZZZZ</name>
<dbReference type="Pfam" id="PF07963">
    <property type="entry name" value="N_methyl"/>
    <property type="match status" value="1"/>
</dbReference>
<keyword evidence="2" id="KW-0472">Membrane</keyword>
<organism evidence="3">
    <name type="scientific">marine metagenome</name>
    <dbReference type="NCBI Taxonomy" id="408172"/>
    <lineage>
        <taxon>unclassified sequences</taxon>
        <taxon>metagenomes</taxon>
        <taxon>ecological metagenomes</taxon>
    </lineage>
</organism>
<feature type="transmembrane region" description="Helical" evidence="2">
    <location>
        <begin position="12"/>
        <end position="36"/>
    </location>
</feature>
<dbReference type="PANTHER" id="PTHR30093:SF2">
    <property type="entry name" value="TYPE II SECRETION SYSTEM PROTEIN H"/>
    <property type="match status" value="1"/>
</dbReference>
<dbReference type="NCBIfam" id="TIGR02532">
    <property type="entry name" value="IV_pilin_GFxxxE"/>
    <property type="match status" value="1"/>
</dbReference>
<protein>
    <recommendedName>
        <fullName evidence="4">Type II secretion system protein GspG C-terminal domain-containing protein</fullName>
    </recommendedName>
</protein>
<dbReference type="GO" id="GO:0015628">
    <property type="term" value="P:protein secretion by the type II secretion system"/>
    <property type="evidence" value="ECO:0007669"/>
    <property type="project" value="InterPro"/>
</dbReference>
<evidence type="ECO:0000256" key="2">
    <source>
        <dbReference type="SAM" id="Phobius"/>
    </source>
</evidence>
<dbReference type="AlphaFoldDB" id="A0A382SZ96"/>
<dbReference type="InterPro" id="IPR045584">
    <property type="entry name" value="Pilin-like"/>
</dbReference>
<keyword evidence="2" id="KW-0812">Transmembrane</keyword>
<feature type="non-terminal residue" evidence="3">
    <location>
        <position position="177"/>
    </location>
</feature>
<dbReference type="GO" id="GO:0015627">
    <property type="term" value="C:type II protein secretion system complex"/>
    <property type="evidence" value="ECO:0007669"/>
    <property type="project" value="InterPro"/>
</dbReference>
<evidence type="ECO:0000313" key="3">
    <source>
        <dbReference type="EMBL" id="SVD15043.1"/>
    </source>
</evidence>
<reference evidence="3" key="1">
    <citation type="submission" date="2018-05" db="EMBL/GenBank/DDBJ databases">
        <authorList>
            <person name="Lanie J.A."/>
            <person name="Ng W.-L."/>
            <person name="Kazmierczak K.M."/>
            <person name="Andrzejewski T.M."/>
            <person name="Davidsen T.M."/>
            <person name="Wayne K.J."/>
            <person name="Tettelin H."/>
            <person name="Glass J.I."/>
            <person name="Rusch D."/>
            <person name="Podicherti R."/>
            <person name="Tsui H.-C.T."/>
            <person name="Winkler M.E."/>
        </authorList>
    </citation>
    <scope>NUCLEOTIDE SEQUENCE</scope>
</reference>
<dbReference type="Gene3D" id="3.30.700.10">
    <property type="entry name" value="Glycoprotein, Type 4 Pilin"/>
    <property type="match status" value="1"/>
</dbReference>
<accession>A0A382SZ96</accession>
<keyword evidence="2" id="KW-1133">Transmembrane helix</keyword>